<dbReference type="EMBL" id="JAODUO010000292">
    <property type="protein sequence ID" value="KAK2183868.1"/>
    <property type="molecule type" value="Genomic_DNA"/>
</dbReference>
<proteinExistence type="predicted"/>
<keyword evidence="1" id="KW-0677">Repeat</keyword>
<reference evidence="4" key="1">
    <citation type="journal article" date="2023" name="Mol. Biol. Evol.">
        <title>Third-Generation Sequencing Reveals the Adaptive Role of the Epigenome in Three Deep-Sea Polychaetes.</title>
        <authorList>
            <person name="Perez M."/>
            <person name="Aroh O."/>
            <person name="Sun Y."/>
            <person name="Lan Y."/>
            <person name="Juniper S.K."/>
            <person name="Young C.R."/>
            <person name="Angers B."/>
            <person name="Qian P.Y."/>
        </authorList>
    </citation>
    <scope>NUCLEOTIDE SEQUENCE</scope>
    <source>
        <strain evidence="4">R07B-5</strain>
    </source>
</reference>
<sequence>MLLECGADVNLTDDRNRTSLMYACEMRCNDVIKILLKTSVNPDIADIDGNTALLLSAAVGNDVAIEILIRCFRRLGLNVDHVNNDGLTALMVAAKNGFIQCATTLAVDGRACISCRDPESRMNAEEWARSAGCSTPEVLPFSVHAGLYNYRYEKINSPVVDTDSCSHLTAEVVSEAALSLGQEDVVGGTQRQIAELSVSGAVEEEPIYSAFRSNNECDTPPPGKAGNLPSIQPADKELFVERRQEKLDSLPSLPKIRPRIKDTGRRSKSTGNLKVSKEVLREAGVGQSAGKTTRCQVIKSDSRVPGSPQTSDAGTSYNRGISKAELLMDNGISGVTLPASKRNATSAPTLNRQHSHGTGLASASRIELDLDS</sequence>
<evidence type="ECO:0000313" key="5">
    <source>
        <dbReference type="Proteomes" id="UP001209878"/>
    </source>
</evidence>
<organism evidence="4 5">
    <name type="scientific">Ridgeia piscesae</name>
    <name type="common">Tubeworm</name>
    <dbReference type="NCBI Taxonomy" id="27915"/>
    <lineage>
        <taxon>Eukaryota</taxon>
        <taxon>Metazoa</taxon>
        <taxon>Spiralia</taxon>
        <taxon>Lophotrochozoa</taxon>
        <taxon>Annelida</taxon>
        <taxon>Polychaeta</taxon>
        <taxon>Sedentaria</taxon>
        <taxon>Canalipalpata</taxon>
        <taxon>Sabellida</taxon>
        <taxon>Siboglinidae</taxon>
        <taxon>Ridgeia</taxon>
    </lineage>
</organism>
<dbReference type="Pfam" id="PF12796">
    <property type="entry name" value="Ank_2"/>
    <property type="match status" value="1"/>
</dbReference>
<name>A0AAD9NWP8_RIDPI</name>
<gene>
    <name evidence="4" type="ORF">NP493_293g01021</name>
</gene>
<dbReference type="Gene3D" id="1.25.40.20">
    <property type="entry name" value="Ankyrin repeat-containing domain"/>
    <property type="match status" value="1"/>
</dbReference>
<dbReference type="AlphaFoldDB" id="A0AAD9NWP8"/>
<feature type="region of interest" description="Disordered" evidence="3">
    <location>
        <begin position="334"/>
        <end position="372"/>
    </location>
</feature>
<evidence type="ECO:0000313" key="4">
    <source>
        <dbReference type="EMBL" id="KAK2183868.1"/>
    </source>
</evidence>
<evidence type="ECO:0000256" key="1">
    <source>
        <dbReference type="ARBA" id="ARBA00022737"/>
    </source>
</evidence>
<accession>A0AAD9NWP8</accession>
<evidence type="ECO:0000256" key="3">
    <source>
        <dbReference type="SAM" id="MobiDB-lite"/>
    </source>
</evidence>
<feature type="compositionally biased region" description="Polar residues" evidence="3">
    <location>
        <begin position="342"/>
        <end position="352"/>
    </location>
</feature>
<dbReference type="PANTHER" id="PTHR24173">
    <property type="entry name" value="ANKYRIN REPEAT CONTAINING"/>
    <property type="match status" value="1"/>
</dbReference>
<keyword evidence="5" id="KW-1185">Reference proteome</keyword>
<evidence type="ECO:0000256" key="2">
    <source>
        <dbReference type="ARBA" id="ARBA00023043"/>
    </source>
</evidence>
<dbReference type="SUPFAM" id="SSF48403">
    <property type="entry name" value="Ankyrin repeat"/>
    <property type="match status" value="1"/>
</dbReference>
<dbReference type="PANTHER" id="PTHR24173:SF40">
    <property type="entry name" value="AGAP006757-PA"/>
    <property type="match status" value="1"/>
</dbReference>
<dbReference type="InterPro" id="IPR036770">
    <property type="entry name" value="Ankyrin_rpt-contain_sf"/>
</dbReference>
<protein>
    <submittedName>
        <fullName evidence="4">Uncharacterized protein</fullName>
    </submittedName>
</protein>
<dbReference type="InterPro" id="IPR002110">
    <property type="entry name" value="Ankyrin_rpt"/>
</dbReference>
<dbReference type="Pfam" id="PF00023">
    <property type="entry name" value="Ank"/>
    <property type="match status" value="1"/>
</dbReference>
<dbReference type="Proteomes" id="UP001209878">
    <property type="component" value="Unassembled WGS sequence"/>
</dbReference>
<dbReference type="SMART" id="SM00248">
    <property type="entry name" value="ANK"/>
    <property type="match status" value="3"/>
</dbReference>
<feature type="region of interest" description="Disordered" evidence="3">
    <location>
        <begin position="254"/>
        <end position="317"/>
    </location>
</feature>
<feature type="compositionally biased region" description="Polar residues" evidence="3">
    <location>
        <begin position="307"/>
        <end position="317"/>
    </location>
</feature>
<comment type="caution">
    <text evidence="4">The sequence shown here is derived from an EMBL/GenBank/DDBJ whole genome shotgun (WGS) entry which is preliminary data.</text>
</comment>
<keyword evidence="2" id="KW-0040">ANK repeat</keyword>